<keyword evidence="3" id="KW-1185">Reference proteome</keyword>
<dbReference type="RefSeq" id="WP_227563383.1">
    <property type="nucleotide sequence ID" value="NZ_CP101989.1"/>
</dbReference>
<organism evidence="2 3">
    <name type="scientific">Cellulomonas wangsupingiae</name>
    <dbReference type="NCBI Taxonomy" id="2968085"/>
    <lineage>
        <taxon>Bacteria</taxon>
        <taxon>Bacillati</taxon>
        <taxon>Actinomycetota</taxon>
        <taxon>Actinomycetes</taxon>
        <taxon>Micrococcales</taxon>
        <taxon>Cellulomonadaceae</taxon>
        <taxon>Cellulomonas</taxon>
    </lineage>
</organism>
<dbReference type="EMBL" id="CP101989">
    <property type="protein sequence ID" value="UUI64893.1"/>
    <property type="molecule type" value="Genomic_DNA"/>
</dbReference>
<evidence type="ECO:0000313" key="3">
    <source>
        <dbReference type="Proteomes" id="UP001317322"/>
    </source>
</evidence>
<feature type="region of interest" description="Disordered" evidence="1">
    <location>
        <begin position="183"/>
        <end position="202"/>
    </location>
</feature>
<evidence type="ECO:0000256" key="1">
    <source>
        <dbReference type="SAM" id="MobiDB-lite"/>
    </source>
</evidence>
<reference evidence="2 3" key="1">
    <citation type="submission" date="2022-07" db="EMBL/GenBank/DDBJ databases">
        <title>Novel species in genus cellulomonas.</title>
        <authorList>
            <person name="Ye L."/>
        </authorList>
    </citation>
    <scope>NUCLEOTIDE SEQUENCE [LARGE SCALE GENOMIC DNA]</scope>
    <source>
        <strain evidence="3">zg-Y908</strain>
    </source>
</reference>
<proteinExistence type="predicted"/>
<protein>
    <submittedName>
        <fullName evidence="2">Uncharacterized protein</fullName>
    </submittedName>
</protein>
<accession>A0ABY5K535</accession>
<name>A0ABY5K535_9CELL</name>
<evidence type="ECO:0000313" key="2">
    <source>
        <dbReference type="EMBL" id="UUI64893.1"/>
    </source>
</evidence>
<gene>
    <name evidence="2" type="ORF">NP075_17550</name>
</gene>
<dbReference type="Proteomes" id="UP001317322">
    <property type="component" value="Chromosome"/>
</dbReference>
<sequence>MVTPMVSWQGGPPSGELERDPWVRAVRAGELAFAAASNAANFTDEALAQTWSNSAVLWMADLARTDLDHGSPYVALGPRPLTPLAVELDEEGRSALVAVCADDLAVAGEQPSGDRQGRHAQVYRLELGDDGERRIVGSNAPDGDFRLPDGGLLTDEYCSSVAIARGLFDPAPDLEPLLELDGDDVLAPPSPSPSFAVEVPDG</sequence>